<reference evidence="2 3" key="1">
    <citation type="submission" date="2024-04" db="EMBL/GenBank/DDBJ databases">
        <title>Tritrichomonas musculus Genome.</title>
        <authorList>
            <person name="Alves-Ferreira E."/>
            <person name="Grigg M."/>
            <person name="Lorenzi H."/>
            <person name="Galac M."/>
        </authorList>
    </citation>
    <scope>NUCLEOTIDE SEQUENCE [LARGE SCALE GENOMIC DNA]</scope>
    <source>
        <strain evidence="2 3">EAF2021</strain>
    </source>
</reference>
<organism evidence="2 3">
    <name type="scientific">Tritrichomonas musculus</name>
    <dbReference type="NCBI Taxonomy" id="1915356"/>
    <lineage>
        <taxon>Eukaryota</taxon>
        <taxon>Metamonada</taxon>
        <taxon>Parabasalia</taxon>
        <taxon>Tritrichomonadida</taxon>
        <taxon>Tritrichomonadidae</taxon>
        <taxon>Tritrichomonas</taxon>
    </lineage>
</organism>
<proteinExistence type="inferred from homology"/>
<comment type="similarity">
    <text evidence="1">Belongs to the CDC123 family.</text>
</comment>
<dbReference type="Proteomes" id="UP001470230">
    <property type="component" value="Unassembled WGS sequence"/>
</dbReference>
<dbReference type="Pfam" id="PF07065">
    <property type="entry name" value="D123"/>
    <property type="match status" value="1"/>
</dbReference>
<dbReference type="EMBL" id="JAPFFF010000006">
    <property type="protein sequence ID" value="KAK8887956.1"/>
    <property type="molecule type" value="Genomic_DNA"/>
</dbReference>
<gene>
    <name evidence="2" type="ORF">M9Y10_039015</name>
</gene>
<dbReference type="PANTHER" id="PTHR15323:SF6">
    <property type="entry name" value="CELL DIVISION CYCLE PROTEIN 123 HOMOLOG"/>
    <property type="match status" value="1"/>
</dbReference>
<comment type="caution">
    <text evidence="2">The sequence shown here is derived from an EMBL/GenBank/DDBJ whole genome shotgun (WGS) entry which is preliminary data.</text>
</comment>
<name>A0ABR2KAM8_9EUKA</name>
<accession>A0ABR2KAM8</accession>
<keyword evidence="3" id="KW-1185">Reference proteome</keyword>
<protein>
    <submittedName>
        <fullName evidence="2">Uncharacterized protein</fullName>
    </submittedName>
</protein>
<dbReference type="InterPro" id="IPR009772">
    <property type="entry name" value="CDC123"/>
</dbReference>
<sequence>MIPNSQLSYNSEHRFRHENLPFDIDEWYPILEQITFKTFFLPLKMEQAEAIIAYYRSFCLRRNDFQSSHTLILEDLEKQIDNLFSSNPALNRNGAFLRLCGRSPKDGDPYKPLRFFQEYKNNLEKISKEKNLDKSKGNTKVMAISKTHWLVVRNGKECLSLLLSSERVYLDLIDWKRFGGKEQIVLREWNPDLDYDNEYRAFVYNNKLTAITQYDHYGKYDEVIESKEIVEKMIQNFWHEQVKPRMKISDYIVDFGYVNNSIILIELSPFLECTGASLYRWPLDGHELRFGDGKLKVALKEYPHVDELAEQWEQRWIDIPDFKQNYVKESWKEWFNRYLSYFSGKKDDCTYIFVGSVLKKGFWWNKKYLAYAEFVDEGELCGYSVFIDQNGMGWIVPGDKLKGELWKVSSDDFKDIEYFYGFCSKVEVEIKTSKDEYKKVVCFVRNDLNKEKGKIVYDYTIDDQKLNYNSMTHSISQQEKYMNCSFKFPLNKK</sequence>
<evidence type="ECO:0000256" key="1">
    <source>
        <dbReference type="ARBA" id="ARBA00011047"/>
    </source>
</evidence>
<evidence type="ECO:0000313" key="2">
    <source>
        <dbReference type="EMBL" id="KAK8887956.1"/>
    </source>
</evidence>
<dbReference type="PANTHER" id="PTHR15323">
    <property type="entry name" value="D123 PROTEIN"/>
    <property type="match status" value="1"/>
</dbReference>
<evidence type="ECO:0000313" key="3">
    <source>
        <dbReference type="Proteomes" id="UP001470230"/>
    </source>
</evidence>